<gene>
    <name evidence="2" type="ORF">JR050_17100</name>
</gene>
<evidence type="ECO:0000313" key="3">
    <source>
        <dbReference type="Proteomes" id="UP001518925"/>
    </source>
</evidence>
<comment type="caution">
    <text evidence="2">The sequence shown here is derived from an EMBL/GenBank/DDBJ whole genome shotgun (WGS) entry which is preliminary data.</text>
</comment>
<name>A0ABS2DLV2_9BACI</name>
<dbReference type="Pfam" id="PF06182">
    <property type="entry name" value="ABC2_membrane_6"/>
    <property type="match status" value="1"/>
</dbReference>
<dbReference type="EMBL" id="JAFELM010000043">
    <property type="protein sequence ID" value="MBM6619381.1"/>
    <property type="molecule type" value="Genomic_DNA"/>
</dbReference>
<evidence type="ECO:0000313" key="2">
    <source>
        <dbReference type="EMBL" id="MBM6619381.1"/>
    </source>
</evidence>
<keyword evidence="1" id="KW-0812">Transmembrane</keyword>
<keyword evidence="3" id="KW-1185">Reference proteome</keyword>
<feature type="transmembrane region" description="Helical" evidence="1">
    <location>
        <begin position="141"/>
        <end position="169"/>
    </location>
</feature>
<keyword evidence="1" id="KW-0472">Membrane</keyword>
<organism evidence="2 3">
    <name type="scientific">Bacillus suaedaesalsae</name>
    <dbReference type="NCBI Taxonomy" id="2810349"/>
    <lineage>
        <taxon>Bacteria</taxon>
        <taxon>Bacillati</taxon>
        <taxon>Bacillota</taxon>
        <taxon>Bacilli</taxon>
        <taxon>Bacillales</taxon>
        <taxon>Bacillaceae</taxon>
        <taxon>Bacillus</taxon>
    </lineage>
</organism>
<dbReference type="PANTHER" id="PTHR36832">
    <property type="entry name" value="SLR1174 PROTEIN-RELATED"/>
    <property type="match status" value="1"/>
</dbReference>
<dbReference type="RefSeq" id="WP_204204835.1">
    <property type="nucleotide sequence ID" value="NZ_JAFELM010000043.1"/>
</dbReference>
<accession>A0ABS2DLV2</accession>
<reference evidence="2 3" key="1">
    <citation type="submission" date="2021-02" db="EMBL/GenBank/DDBJ databases">
        <title>Bacillus sp. RD4P76, an endophyte from a halophyte.</title>
        <authorList>
            <person name="Sun J.-Q."/>
        </authorList>
    </citation>
    <scope>NUCLEOTIDE SEQUENCE [LARGE SCALE GENOMIC DNA]</scope>
    <source>
        <strain evidence="2 3">RD4P76</strain>
    </source>
</reference>
<protein>
    <submittedName>
        <fullName evidence="2">ABC-2 family transporter protein</fullName>
    </submittedName>
</protein>
<dbReference type="PANTHER" id="PTHR36832:SF1">
    <property type="entry name" value="SLR1174 PROTEIN"/>
    <property type="match status" value="1"/>
</dbReference>
<feature type="transmembrane region" description="Helical" evidence="1">
    <location>
        <begin position="52"/>
        <end position="72"/>
    </location>
</feature>
<dbReference type="Proteomes" id="UP001518925">
    <property type="component" value="Unassembled WGS sequence"/>
</dbReference>
<evidence type="ECO:0000256" key="1">
    <source>
        <dbReference type="SAM" id="Phobius"/>
    </source>
</evidence>
<feature type="transmembrane region" description="Helical" evidence="1">
    <location>
        <begin position="20"/>
        <end position="40"/>
    </location>
</feature>
<keyword evidence="1" id="KW-1133">Transmembrane helix</keyword>
<feature type="transmembrane region" description="Helical" evidence="1">
    <location>
        <begin position="181"/>
        <end position="199"/>
    </location>
</feature>
<sequence length="262" mass="29922">MKKYWQLTKSQMQMNTAYSAWYWAGSASTIMRLLIMYYFWHAVYSNRSSIENIDISTMLTYIVVAMLLQGYVSGIGNELAERIRSGDIAIELLRPYDLIFKLISVDVGSKLTVFFRETLPIIVIVFLFMKLNTPSSFEAMLLFLVSSFVGIWIGTFFDFLVGVIAFWTINIWGMRVLKEGVITFFSGALVPIVLFPDWLKTVSEYLPFQSMVYVPVSIYTGIVSGTDAYWAIVIQLVWLVALYACVRIIWAQALKKITIFGG</sequence>
<dbReference type="InterPro" id="IPR010390">
    <property type="entry name" value="ABC-2_transporter-like"/>
</dbReference>
<feature type="transmembrane region" description="Helical" evidence="1">
    <location>
        <begin position="228"/>
        <end position="250"/>
    </location>
</feature>
<proteinExistence type="predicted"/>